<dbReference type="InterPro" id="IPR005586">
    <property type="entry name" value="ABC_trans_aux"/>
</dbReference>
<accession>A0A934MB54</accession>
<reference evidence="3" key="1">
    <citation type="submission" date="2020-12" db="EMBL/GenBank/DDBJ databases">
        <title>Bacterial taxonomy.</title>
        <authorList>
            <person name="Pan X."/>
        </authorList>
    </citation>
    <scope>NUCLEOTIDE SEQUENCE</scope>
    <source>
        <strain evidence="3">KCTC 52957</strain>
    </source>
</reference>
<feature type="chain" id="PRO_5036920163" evidence="1">
    <location>
        <begin position="18"/>
        <end position="184"/>
    </location>
</feature>
<proteinExistence type="predicted"/>
<dbReference type="PROSITE" id="PS51257">
    <property type="entry name" value="PROKAR_LIPOPROTEIN"/>
    <property type="match status" value="1"/>
</dbReference>
<evidence type="ECO:0000313" key="4">
    <source>
        <dbReference type="Proteomes" id="UP000642488"/>
    </source>
</evidence>
<name>A0A934MB54_9RHOB</name>
<protein>
    <submittedName>
        <fullName evidence="3">Membrane integrity-associated transporter subunit PqiC</fullName>
    </submittedName>
</protein>
<dbReference type="Proteomes" id="UP000642488">
    <property type="component" value="Unassembled WGS sequence"/>
</dbReference>
<dbReference type="Gene3D" id="3.40.50.10610">
    <property type="entry name" value="ABC-type transport auxiliary lipoprotein component"/>
    <property type="match status" value="1"/>
</dbReference>
<dbReference type="AlphaFoldDB" id="A0A934MB54"/>
<evidence type="ECO:0000313" key="3">
    <source>
        <dbReference type="EMBL" id="MBJ3761160.1"/>
    </source>
</evidence>
<feature type="signal peptide" evidence="1">
    <location>
        <begin position="1"/>
        <end position="17"/>
    </location>
</feature>
<keyword evidence="1" id="KW-0732">Signal</keyword>
<dbReference type="EMBL" id="JAEKPD010000001">
    <property type="protein sequence ID" value="MBJ3761160.1"/>
    <property type="molecule type" value="Genomic_DNA"/>
</dbReference>
<evidence type="ECO:0000256" key="1">
    <source>
        <dbReference type="SAM" id="SignalP"/>
    </source>
</evidence>
<keyword evidence="4" id="KW-1185">Reference proteome</keyword>
<sequence length="184" mass="19867">MTRTCLALALVLLAACGADPLRYDLPAIPETGQIPVSFASVEVRDVSLPTYAGQEVIFFQDETGALVSDDALLWADDPERAFTEGLALSLATLTRARVAAEPWPFYDNADARVEVRFSRALPENTGQYRIAGQYFVASTDGTRRETARRFDLSAPYTVASAAGIAAAKAQVINELARLIARNGL</sequence>
<dbReference type="SUPFAM" id="SSF159594">
    <property type="entry name" value="XCC0632-like"/>
    <property type="match status" value="1"/>
</dbReference>
<dbReference type="Pfam" id="PF03886">
    <property type="entry name" value="ABC_trans_aux"/>
    <property type="match status" value="1"/>
</dbReference>
<comment type="caution">
    <text evidence="3">The sequence shown here is derived from an EMBL/GenBank/DDBJ whole genome shotgun (WGS) entry which is preliminary data.</text>
</comment>
<evidence type="ECO:0000259" key="2">
    <source>
        <dbReference type="Pfam" id="PF03886"/>
    </source>
</evidence>
<feature type="domain" description="ABC-type transport auxiliary lipoprotein component" evidence="2">
    <location>
        <begin position="23"/>
        <end position="180"/>
    </location>
</feature>
<organism evidence="3 4">
    <name type="scientific">Palleronia pontilimi</name>
    <dbReference type="NCBI Taxonomy" id="1964209"/>
    <lineage>
        <taxon>Bacteria</taxon>
        <taxon>Pseudomonadati</taxon>
        <taxon>Pseudomonadota</taxon>
        <taxon>Alphaproteobacteria</taxon>
        <taxon>Rhodobacterales</taxon>
        <taxon>Roseobacteraceae</taxon>
        <taxon>Palleronia</taxon>
    </lineage>
</organism>
<gene>
    <name evidence="3" type="ORF">ILP92_00150</name>
</gene>
<dbReference type="RefSeq" id="WP_198914344.1">
    <property type="nucleotide sequence ID" value="NZ_JAEKPD010000001.1"/>
</dbReference>